<sequence length="125" mass="13813">MAIDINIKLSEDRQNTTLTFTGGEDAPSKIDLTQAELEDLIRVLGILHWSMAEGKAIPEIKGAKIKPAYQTNWAIQKDKDSAGTLLAFQHPGYGAVGFVLSEQQIKEYTKALQKSMRVKRSPIKG</sequence>
<dbReference type="RefSeq" id="WP_008853034.1">
    <property type="nucleotide sequence ID" value="NZ_AGFR01000001.1"/>
</dbReference>
<dbReference type="Proteomes" id="UP000005939">
    <property type="component" value="Unassembled WGS sequence"/>
</dbReference>
<comment type="caution">
    <text evidence="1">The sequence shown here is derived from an EMBL/GenBank/DDBJ whole genome shotgun (WGS) entry which is preliminary data.</text>
</comment>
<reference evidence="1 2" key="1">
    <citation type="submission" date="2011-10" db="EMBL/GenBank/DDBJ databases">
        <title>Genome Sequence of Commensalibacter intestini A911, isolated from Drosophila gut.</title>
        <authorList>
            <person name="Lee W.-J."/>
            <person name="Kim E.-K."/>
        </authorList>
    </citation>
    <scope>NUCLEOTIDE SEQUENCE [LARGE SCALE GENOMIC DNA]</scope>
    <source>
        <strain evidence="1 2">A911</strain>
    </source>
</reference>
<name>G6EXE7_9PROT</name>
<accession>G6EXE7</accession>
<organism evidence="1 2">
    <name type="scientific">Commensalibacter intestini A911</name>
    <dbReference type="NCBI Taxonomy" id="1088868"/>
    <lineage>
        <taxon>Bacteria</taxon>
        <taxon>Pseudomonadati</taxon>
        <taxon>Pseudomonadota</taxon>
        <taxon>Alphaproteobacteria</taxon>
        <taxon>Acetobacterales</taxon>
        <taxon>Acetobacteraceae</taxon>
    </lineage>
</organism>
<gene>
    <name evidence="1" type="ORF">CIN_00430</name>
</gene>
<dbReference type="OrthoDB" id="8019751at2"/>
<evidence type="ECO:0000313" key="1">
    <source>
        <dbReference type="EMBL" id="EHD15061.1"/>
    </source>
</evidence>
<evidence type="ECO:0000313" key="2">
    <source>
        <dbReference type="Proteomes" id="UP000005939"/>
    </source>
</evidence>
<dbReference type="AlphaFoldDB" id="G6EXE7"/>
<protein>
    <submittedName>
        <fullName evidence="1">Uncharacterized protein</fullName>
    </submittedName>
</protein>
<dbReference type="EMBL" id="AGFR01000001">
    <property type="protein sequence ID" value="EHD15061.1"/>
    <property type="molecule type" value="Genomic_DNA"/>
</dbReference>
<dbReference type="STRING" id="1088868.CIN_00430"/>
<proteinExistence type="predicted"/>